<comment type="subunit">
    <text evidence="4">Interacts with RBPJ/RBPSUH.</text>
</comment>
<proteinExistence type="inferred from homology"/>
<feature type="region of interest" description="Disordered" evidence="12">
    <location>
        <begin position="55"/>
        <end position="82"/>
    </location>
</feature>
<dbReference type="GO" id="GO:0015631">
    <property type="term" value="F:tubulin binding"/>
    <property type="evidence" value="ECO:0007669"/>
    <property type="project" value="InterPro"/>
</dbReference>
<dbReference type="InterPro" id="IPR031418">
    <property type="entry name" value="RITA1"/>
</dbReference>
<evidence type="ECO:0000256" key="10">
    <source>
        <dbReference type="ARBA" id="ARBA00024957"/>
    </source>
</evidence>
<evidence type="ECO:0000256" key="12">
    <source>
        <dbReference type="SAM" id="MobiDB-lite"/>
    </source>
</evidence>
<keyword evidence="9" id="KW-0539">Nucleus</keyword>
<comment type="function">
    <text evidence="10">Tubulin-binding protein that acts as a negative regulator of Notch signaling pathway. Shuttles between the cytoplasm and the nucleus and mediates the nuclear export of RBPJ/RBPSUH, thereby preventing the interaction between RBPJ/RBPSUH and NICD product of Notch proteins (Notch intracellular domain), leading to down-regulate Notch-mediated transcription. May play a role in neurogenesis.</text>
</comment>
<keyword evidence="7" id="KW-0524">Neurogenesis</keyword>
<evidence type="ECO:0000256" key="1">
    <source>
        <dbReference type="ARBA" id="ARBA00004123"/>
    </source>
</evidence>
<name>A0A8B9S930_APTOW</name>
<evidence type="ECO:0000256" key="9">
    <source>
        <dbReference type="ARBA" id="ARBA00023242"/>
    </source>
</evidence>
<dbReference type="Proteomes" id="UP000694424">
    <property type="component" value="Unplaced"/>
</dbReference>
<reference evidence="13" key="1">
    <citation type="submission" date="2025-08" db="UniProtKB">
        <authorList>
            <consortium name="Ensembl"/>
        </authorList>
    </citation>
    <scope>IDENTIFICATION</scope>
</reference>
<dbReference type="AlphaFoldDB" id="A0A8B9S930"/>
<keyword evidence="14" id="KW-1185">Reference proteome</keyword>
<dbReference type="PANTHER" id="PTHR34917">
    <property type="entry name" value="RBPJ-INTERACTING AND TUBULIN-ASSOCIATED PROTEIN 1"/>
    <property type="match status" value="1"/>
</dbReference>
<dbReference type="GO" id="GO:0005737">
    <property type="term" value="C:cytoplasm"/>
    <property type="evidence" value="ECO:0007669"/>
    <property type="project" value="UniProtKB-SubCell"/>
</dbReference>
<comment type="similarity">
    <text evidence="3">Belongs to the RITA family.</text>
</comment>
<feature type="compositionally biased region" description="Polar residues" evidence="12">
    <location>
        <begin position="159"/>
        <end position="170"/>
    </location>
</feature>
<evidence type="ECO:0000256" key="2">
    <source>
        <dbReference type="ARBA" id="ARBA00004496"/>
    </source>
</evidence>
<organism evidence="13 14">
    <name type="scientific">Apteryx owenii</name>
    <name type="common">Little spotted kiwi</name>
    <dbReference type="NCBI Taxonomy" id="8824"/>
    <lineage>
        <taxon>Eukaryota</taxon>
        <taxon>Metazoa</taxon>
        <taxon>Chordata</taxon>
        <taxon>Craniata</taxon>
        <taxon>Vertebrata</taxon>
        <taxon>Euteleostomi</taxon>
        <taxon>Archelosauria</taxon>
        <taxon>Archosauria</taxon>
        <taxon>Dinosauria</taxon>
        <taxon>Saurischia</taxon>
        <taxon>Theropoda</taxon>
        <taxon>Coelurosauria</taxon>
        <taxon>Aves</taxon>
        <taxon>Palaeognathae</taxon>
        <taxon>Apterygiformes</taxon>
        <taxon>Apterygidae</taxon>
        <taxon>Apteryx</taxon>
    </lineage>
</organism>
<evidence type="ECO:0000256" key="7">
    <source>
        <dbReference type="ARBA" id="ARBA00022902"/>
    </source>
</evidence>
<evidence type="ECO:0000256" key="5">
    <source>
        <dbReference type="ARBA" id="ARBA00014447"/>
    </source>
</evidence>
<dbReference type="GO" id="GO:0005634">
    <property type="term" value="C:nucleus"/>
    <property type="evidence" value="ECO:0007669"/>
    <property type="project" value="UniProtKB-SubCell"/>
</dbReference>
<feature type="compositionally biased region" description="Polar residues" evidence="12">
    <location>
        <begin position="271"/>
        <end position="281"/>
    </location>
</feature>
<evidence type="ECO:0000256" key="3">
    <source>
        <dbReference type="ARBA" id="ARBA00010906"/>
    </source>
</evidence>
<dbReference type="GO" id="GO:0045746">
    <property type="term" value="P:negative regulation of Notch signaling pathway"/>
    <property type="evidence" value="ECO:0007669"/>
    <property type="project" value="TreeGrafter"/>
</dbReference>
<dbReference type="GO" id="GO:0051168">
    <property type="term" value="P:nuclear export"/>
    <property type="evidence" value="ECO:0007669"/>
    <property type="project" value="InterPro"/>
</dbReference>
<sequence>MTLREPSDDLLELLCKAHLEQPAGEGIQDIRAQLKSRSRRRAKVRPSYVDETLFGSPARARPAPPDFAPPWGDEAGPARPLVWSPPVAGAGWKAEAAAPSACAPQGTPRRRNKYRLKSHTPSYCDESLFGTKPEDPAWAASWMKKEDVAKLHALLWSPSSAPRNQSSLSSRSKETPLRAVHPRALASPALANLGTDRKAKSYIWKRPESDSDSEGRGAPNRGRSQSLTRLNGSPDSLRLASGNPKTEKHKNQGPPTAPATPRGPLMRVRSKSVSAPSSARNSKALGVCKPKPPWK</sequence>
<dbReference type="PANTHER" id="PTHR34917:SF1">
    <property type="entry name" value="RBPJ-INTERACTING AND TUBULIN-ASSOCIATED PROTEIN 1"/>
    <property type="match status" value="1"/>
</dbReference>
<evidence type="ECO:0000256" key="4">
    <source>
        <dbReference type="ARBA" id="ARBA00011667"/>
    </source>
</evidence>
<keyword evidence="8" id="KW-0914">Notch signaling pathway</keyword>
<evidence type="ECO:0000313" key="14">
    <source>
        <dbReference type="Proteomes" id="UP000694424"/>
    </source>
</evidence>
<reference evidence="13" key="2">
    <citation type="submission" date="2025-09" db="UniProtKB">
        <authorList>
            <consortium name="Ensembl"/>
        </authorList>
    </citation>
    <scope>IDENTIFICATION</scope>
</reference>
<feature type="compositionally biased region" description="Polar residues" evidence="12">
    <location>
        <begin position="222"/>
        <end position="234"/>
    </location>
</feature>
<evidence type="ECO:0000256" key="11">
    <source>
        <dbReference type="ARBA" id="ARBA00031318"/>
    </source>
</evidence>
<evidence type="ECO:0000256" key="6">
    <source>
        <dbReference type="ARBA" id="ARBA00022490"/>
    </source>
</evidence>
<dbReference type="Ensembl" id="ENSAOWT00000015419.1">
    <property type="protein sequence ID" value="ENSAOWP00000013575.1"/>
    <property type="gene ID" value="ENSAOWG00000009258.1"/>
</dbReference>
<comment type="subcellular location">
    <subcellularLocation>
        <location evidence="2">Cytoplasm</location>
    </subcellularLocation>
    <subcellularLocation>
        <location evidence="1">Nucleus</location>
    </subcellularLocation>
</comment>
<evidence type="ECO:0000256" key="8">
    <source>
        <dbReference type="ARBA" id="ARBA00022976"/>
    </source>
</evidence>
<dbReference type="GO" id="GO:0007219">
    <property type="term" value="P:Notch signaling pathway"/>
    <property type="evidence" value="ECO:0007669"/>
    <property type="project" value="UniProtKB-KW"/>
</dbReference>
<dbReference type="Pfam" id="PF17066">
    <property type="entry name" value="RITA"/>
    <property type="match status" value="1"/>
</dbReference>
<feature type="compositionally biased region" description="Basic and acidic residues" evidence="12">
    <location>
        <begin position="195"/>
        <end position="215"/>
    </location>
</feature>
<protein>
    <recommendedName>
        <fullName evidence="5">RBPJ-interacting and tubulin-associated protein 1</fullName>
    </recommendedName>
    <alternativeName>
        <fullName evidence="11">RBPJ-interacting and tubulin-associated protein</fullName>
    </alternativeName>
</protein>
<feature type="region of interest" description="Disordered" evidence="12">
    <location>
        <begin position="159"/>
        <end position="295"/>
    </location>
</feature>
<keyword evidence="6" id="KW-0963">Cytoplasm</keyword>
<dbReference type="GO" id="GO:0007399">
    <property type="term" value="P:nervous system development"/>
    <property type="evidence" value="ECO:0007669"/>
    <property type="project" value="UniProtKB-KW"/>
</dbReference>
<accession>A0A8B9S930</accession>
<evidence type="ECO:0000313" key="13">
    <source>
        <dbReference type="Ensembl" id="ENSAOWP00000013575.1"/>
    </source>
</evidence>